<reference evidence="2" key="1">
    <citation type="journal article" date="2020" name="G3 (Bethesda)">
        <title>High-Quality Assemblies for Three Invasive Social Wasps from the &lt;i&gt;Vespula&lt;/i&gt; Genus.</title>
        <authorList>
            <person name="Harrop T.W.R."/>
            <person name="Guhlin J."/>
            <person name="McLaughlin G.M."/>
            <person name="Permina E."/>
            <person name="Stockwell P."/>
            <person name="Gilligan J."/>
            <person name="Le Lec M.F."/>
            <person name="Gruber M.A.M."/>
            <person name="Quinn O."/>
            <person name="Lovegrove M."/>
            <person name="Duncan E.J."/>
            <person name="Remnant E.J."/>
            <person name="Van Eeckhoven J."/>
            <person name="Graham B."/>
            <person name="Knapp R.A."/>
            <person name="Langford K.W."/>
            <person name="Kronenberg Z."/>
            <person name="Press M.O."/>
            <person name="Eacker S.M."/>
            <person name="Wilson-Rankin E.E."/>
            <person name="Purcell J."/>
            <person name="Lester P.J."/>
            <person name="Dearden P.K."/>
        </authorList>
    </citation>
    <scope>NUCLEOTIDE SEQUENCE</scope>
    <source>
        <strain evidence="2">Linc-1</strain>
    </source>
</reference>
<proteinExistence type="predicted"/>
<evidence type="ECO:0000313" key="3">
    <source>
        <dbReference type="Proteomes" id="UP000617340"/>
    </source>
</evidence>
<feature type="compositionally biased region" description="Basic and acidic residues" evidence="1">
    <location>
        <begin position="87"/>
        <end position="98"/>
    </location>
</feature>
<name>A0A834N7Z8_VESGE</name>
<accession>A0A834N7Z8</accession>
<dbReference type="Proteomes" id="UP000617340">
    <property type="component" value="Unassembled WGS sequence"/>
</dbReference>
<comment type="caution">
    <text evidence="2">The sequence shown here is derived from an EMBL/GenBank/DDBJ whole genome shotgun (WGS) entry which is preliminary data.</text>
</comment>
<feature type="region of interest" description="Disordered" evidence="1">
    <location>
        <begin position="69"/>
        <end position="98"/>
    </location>
</feature>
<keyword evidence="3" id="KW-1185">Reference proteome</keyword>
<feature type="compositionally biased region" description="Gly residues" evidence="1">
    <location>
        <begin position="69"/>
        <end position="86"/>
    </location>
</feature>
<protein>
    <submittedName>
        <fullName evidence="2">Uncharacterized protein</fullName>
    </submittedName>
</protein>
<dbReference type="AlphaFoldDB" id="A0A834N7Z8"/>
<evidence type="ECO:0000256" key="1">
    <source>
        <dbReference type="SAM" id="MobiDB-lite"/>
    </source>
</evidence>
<organism evidence="2 3">
    <name type="scientific">Vespula germanica</name>
    <name type="common">German yellow jacket</name>
    <name type="synonym">Paravespula germanica</name>
    <dbReference type="NCBI Taxonomy" id="30212"/>
    <lineage>
        <taxon>Eukaryota</taxon>
        <taxon>Metazoa</taxon>
        <taxon>Ecdysozoa</taxon>
        <taxon>Arthropoda</taxon>
        <taxon>Hexapoda</taxon>
        <taxon>Insecta</taxon>
        <taxon>Pterygota</taxon>
        <taxon>Neoptera</taxon>
        <taxon>Endopterygota</taxon>
        <taxon>Hymenoptera</taxon>
        <taxon>Apocrita</taxon>
        <taxon>Aculeata</taxon>
        <taxon>Vespoidea</taxon>
        <taxon>Vespidae</taxon>
        <taxon>Vespinae</taxon>
        <taxon>Vespula</taxon>
    </lineage>
</organism>
<dbReference type="EMBL" id="JACSDZ010000008">
    <property type="protein sequence ID" value="KAF7397728.1"/>
    <property type="molecule type" value="Genomic_DNA"/>
</dbReference>
<evidence type="ECO:0000313" key="2">
    <source>
        <dbReference type="EMBL" id="KAF7397728.1"/>
    </source>
</evidence>
<sequence>MNLVVRSRSLAKDGSLSSLTLLRFINTSDLVLREYYRREYVFDLMENSMRQYGSVMIVVVITVIVGSDGNGDGGDDGGGGGGGGGPKRIDRGFRANDL</sequence>
<gene>
    <name evidence="2" type="ORF">HZH68_008950</name>
</gene>